<dbReference type="OrthoDB" id="6890327at2"/>
<dbReference type="EMBL" id="QUZU01000047">
    <property type="protein sequence ID" value="TFY85236.1"/>
    <property type="molecule type" value="Genomic_DNA"/>
</dbReference>
<dbReference type="Proteomes" id="UP000297391">
    <property type="component" value="Unassembled WGS sequence"/>
</dbReference>
<gene>
    <name evidence="1" type="ORF">DYL59_26405</name>
</gene>
<accession>A0A4Z0AEN1</accession>
<evidence type="ECO:0000313" key="1">
    <source>
        <dbReference type="EMBL" id="TFY85236.1"/>
    </source>
</evidence>
<evidence type="ECO:0000313" key="2">
    <source>
        <dbReference type="Proteomes" id="UP000297391"/>
    </source>
</evidence>
<dbReference type="AlphaFoldDB" id="A0A4Z0AEN1"/>
<dbReference type="Pfam" id="PF13211">
    <property type="entry name" value="DUF4019"/>
    <property type="match status" value="1"/>
</dbReference>
<dbReference type="InterPro" id="IPR025091">
    <property type="entry name" value="DUF4019"/>
</dbReference>
<name>A0A4Z0AEN1_9PSED</name>
<protein>
    <submittedName>
        <fullName evidence="1">DUF4019 domain-containing protein</fullName>
    </submittedName>
</protein>
<comment type="caution">
    <text evidence="1">The sequence shown here is derived from an EMBL/GenBank/DDBJ whole genome shotgun (WGS) entry which is preliminary data.</text>
</comment>
<keyword evidence="2" id="KW-1185">Reference proteome</keyword>
<proteinExistence type="predicted"/>
<reference evidence="1 2" key="1">
    <citation type="journal article" date="2019" name="Syst. Appl. Microbiol.">
        <title>New species of pathogenic Pseudomonas isolated from citrus in Tunisia: Proposal of Pseudomonas kairouanensis sp. nov. and Pseudomonas nabeulensis sp. nov.</title>
        <authorList>
            <person name="Oueslati M."/>
            <person name="Mulet M."/>
            <person name="Gomila M."/>
            <person name="Berge O."/>
            <person name="Hajlaoui M.R."/>
            <person name="Lalucat J."/>
            <person name="Sadfi-Zouaoui N."/>
            <person name="Garcia-Valdes E."/>
        </authorList>
    </citation>
    <scope>NUCLEOTIDE SEQUENCE [LARGE SCALE GENOMIC DNA]</scope>
    <source>
        <strain evidence="1 2">KC12</strain>
    </source>
</reference>
<sequence>MKHIFCAALFSMLLSGCDVSFNKAPPKALVSEPATEQQQRLVFDATVEFLQLLDSGNVDQTWPASSALLKATTSESMWTNSIKAMRLGLGAFVERNSANIGFTTQMPDVPAGRYAVVECVTTFTRGPATENIVLREDNNEWRVAGYSVNKRFFGSDDSDKEAP</sequence>
<organism evidence="1 2">
    <name type="scientific">Pseudomonas kairouanensis</name>
    <dbReference type="NCBI Taxonomy" id="2293832"/>
    <lineage>
        <taxon>Bacteria</taxon>
        <taxon>Pseudomonadati</taxon>
        <taxon>Pseudomonadota</taxon>
        <taxon>Gammaproteobacteria</taxon>
        <taxon>Pseudomonadales</taxon>
        <taxon>Pseudomonadaceae</taxon>
        <taxon>Pseudomonas</taxon>
    </lineage>
</organism>
<dbReference type="PROSITE" id="PS51257">
    <property type="entry name" value="PROKAR_LIPOPROTEIN"/>
    <property type="match status" value="1"/>
</dbReference>
<dbReference type="RefSeq" id="WP_135291779.1">
    <property type="nucleotide sequence ID" value="NZ_QUZU01000047.1"/>
</dbReference>